<comment type="function">
    <text evidence="14">NQR complex catalyzes the reduction of ubiquinone-1 to ubiquinol by two successive reactions, coupled with the transport of Na(+) ions from the cytoplasm to the periplasm. NqrA to NqrE are probably involved in the second step, the conversion of ubisemiquinone to ubiquinol.</text>
</comment>
<comment type="subunit">
    <text evidence="14">Composed of six subunits; NqrA, NqrB, NqrC, NqrD, NqrE and NqrF.</text>
</comment>
<dbReference type="PANTHER" id="PTHR30586:SF1">
    <property type="entry name" value="NA(+)-TRANSLOCATING NADH-QUINONE REDUCTASE SUBUNIT D"/>
    <property type="match status" value="1"/>
</dbReference>
<dbReference type="GO" id="GO:0016655">
    <property type="term" value="F:oxidoreductase activity, acting on NAD(P)H, quinone or similar compound as acceptor"/>
    <property type="evidence" value="ECO:0007669"/>
    <property type="project" value="UniProtKB-UniRule"/>
</dbReference>
<keyword evidence="5 14" id="KW-0812">Transmembrane</keyword>
<feature type="transmembrane region" description="Helical" evidence="14">
    <location>
        <begin position="39"/>
        <end position="58"/>
    </location>
</feature>
<dbReference type="AlphaFoldDB" id="A0A4R1F2T8"/>
<dbReference type="NCBIfam" id="NF006777">
    <property type="entry name" value="PRK09292.1"/>
    <property type="match status" value="1"/>
</dbReference>
<evidence type="ECO:0000256" key="10">
    <source>
        <dbReference type="ARBA" id="ARBA00023065"/>
    </source>
</evidence>
<keyword evidence="3 14" id="KW-1003">Cell membrane</keyword>
<dbReference type="InterPro" id="IPR011292">
    <property type="entry name" value="NqrD"/>
</dbReference>
<dbReference type="NCBIfam" id="TIGR01939">
    <property type="entry name" value="nqrD"/>
    <property type="match status" value="1"/>
</dbReference>
<feature type="transmembrane region" description="Helical" evidence="14">
    <location>
        <begin position="70"/>
        <end position="93"/>
    </location>
</feature>
<keyword evidence="8 14" id="KW-0520">NAD</keyword>
<sequence>MNPETKKTLVEPLVDQNPITLQILGICSALAVTTSVKTALLMSVALTVVTAFSSASISSVRHHIPGSIRIIVQMTIIASLVIVVDQLLKAFAYDTSKQLSVFVGLIITNCIVMGRAEAYAMKNGVKDSFIDGLGNGMGYSLILIIVAVFRELLGAGSLLGYKIFPLTTDGGWYQSNGMMLLPPSAFFIIGLLIWAVRTWKPEQNEEPDFKIHESHVHGSAEVH</sequence>
<dbReference type="NCBIfam" id="NF009070">
    <property type="entry name" value="PRK12405.1"/>
    <property type="match status" value="1"/>
</dbReference>
<organism evidence="15 16">
    <name type="scientific">Cocleimonas flava</name>
    <dbReference type="NCBI Taxonomy" id="634765"/>
    <lineage>
        <taxon>Bacteria</taxon>
        <taxon>Pseudomonadati</taxon>
        <taxon>Pseudomonadota</taxon>
        <taxon>Gammaproteobacteria</taxon>
        <taxon>Thiotrichales</taxon>
        <taxon>Thiotrichaceae</taxon>
        <taxon>Cocleimonas</taxon>
    </lineage>
</organism>
<evidence type="ECO:0000313" key="16">
    <source>
        <dbReference type="Proteomes" id="UP000294887"/>
    </source>
</evidence>
<dbReference type="RefSeq" id="WP_131904190.1">
    <property type="nucleotide sequence ID" value="NZ_BAAAFU010000008.1"/>
</dbReference>
<keyword evidence="7 14" id="KW-1133">Transmembrane helix</keyword>
<comment type="caution">
    <text evidence="15">The sequence shown here is derived from an EMBL/GenBank/DDBJ whole genome shotgun (WGS) entry which is preliminary data.</text>
</comment>
<reference evidence="15 16" key="1">
    <citation type="submission" date="2019-03" db="EMBL/GenBank/DDBJ databases">
        <title>Genomic Encyclopedia of Type Strains, Phase IV (KMG-IV): sequencing the most valuable type-strain genomes for metagenomic binning, comparative biology and taxonomic classification.</title>
        <authorList>
            <person name="Goeker M."/>
        </authorList>
    </citation>
    <scope>NUCLEOTIDE SEQUENCE [LARGE SCALE GENOMIC DNA]</scope>
    <source>
        <strain evidence="15 16">DSM 24830</strain>
    </source>
</reference>
<comment type="catalytic activity">
    <reaction evidence="14">
        <text>a ubiquinone + n Na(+)(in) + NADH + H(+) = a ubiquinol + n Na(+)(out) + NAD(+)</text>
        <dbReference type="Rhea" id="RHEA:47748"/>
        <dbReference type="Rhea" id="RHEA-COMP:9565"/>
        <dbReference type="Rhea" id="RHEA-COMP:9566"/>
        <dbReference type="ChEBI" id="CHEBI:15378"/>
        <dbReference type="ChEBI" id="CHEBI:16389"/>
        <dbReference type="ChEBI" id="CHEBI:17976"/>
        <dbReference type="ChEBI" id="CHEBI:29101"/>
        <dbReference type="ChEBI" id="CHEBI:57540"/>
        <dbReference type="ChEBI" id="CHEBI:57945"/>
        <dbReference type="EC" id="7.2.1.1"/>
    </reaction>
</comment>
<evidence type="ECO:0000313" key="15">
    <source>
        <dbReference type="EMBL" id="TCJ88496.1"/>
    </source>
</evidence>
<dbReference type="GO" id="GO:0006814">
    <property type="term" value="P:sodium ion transport"/>
    <property type="evidence" value="ECO:0007669"/>
    <property type="project" value="UniProtKB-UniRule"/>
</dbReference>
<comment type="similarity">
    <text evidence="14">Belongs to the NqrDE/RnfAE family.</text>
</comment>
<dbReference type="PANTHER" id="PTHR30586">
    <property type="entry name" value="ELECTRON TRANSPORT COMPLEX PROTEIN RNFE"/>
    <property type="match status" value="1"/>
</dbReference>
<evidence type="ECO:0000256" key="11">
    <source>
        <dbReference type="ARBA" id="ARBA00023075"/>
    </source>
</evidence>
<feature type="transmembrane region" description="Helical" evidence="14">
    <location>
        <begin position="99"/>
        <end position="116"/>
    </location>
</feature>
<feature type="transmembrane region" description="Helical" evidence="14">
    <location>
        <begin position="137"/>
        <end position="159"/>
    </location>
</feature>
<keyword evidence="4" id="KW-0997">Cell inner membrane</keyword>
<dbReference type="Proteomes" id="UP000294887">
    <property type="component" value="Unassembled WGS sequence"/>
</dbReference>
<keyword evidence="13 14" id="KW-0739">Sodium transport</keyword>
<name>A0A4R1F2T8_9GAMM</name>
<evidence type="ECO:0000256" key="3">
    <source>
        <dbReference type="ARBA" id="ARBA00022475"/>
    </source>
</evidence>
<evidence type="ECO:0000256" key="6">
    <source>
        <dbReference type="ARBA" id="ARBA00022967"/>
    </source>
</evidence>
<evidence type="ECO:0000256" key="9">
    <source>
        <dbReference type="ARBA" id="ARBA00023053"/>
    </source>
</evidence>
<accession>A0A4R1F2T8</accession>
<evidence type="ECO:0000256" key="7">
    <source>
        <dbReference type="ARBA" id="ARBA00022989"/>
    </source>
</evidence>
<protein>
    <recommendedName>
        <fullName evidence="14">Na(+)-translocating NADH-quinone reductase subunit D</fullName>
        <shortName evidence="14">Na(+)-NQR subunit D</shortName>
        <shortName evidence="14">Na(+)-translocating NQR subunit D</shortName>
        <ecNumber evidence="14">7.2.1.1</ecNumber>
    </recommendedName>
    <alternativeName>
        <fullName evidence="14">NQR complex subunit D</fullName>
    </alternativeName>
    <alternativeName>
        <fullName evidence="14">NQR-1 subunit D</fullName>
    </alternativeName>
</protein>
<dbReference type="PIRSF" id="PIRSF006102">
    <property type="entry name" value="NQR_DE"/>
    <property type="match status" value="1"/>
</dbReference>
<proteinExistence type="inferred from homology"/>
<evidence type="ECO:0000256" key="14">
    <source>
        <dbReference type="HAMAP-Rule" id="MF_00428"/>
    </source>
</evidence>
<evidence type="ECO:0000256" key="4">
    <source>
        <dbReference type="ARBA" id="ARBA00022519"/>
    </source>
</evidence>
<dbReference type="EC" id="7.2.1.1" evidence="14"/>
<keyword evidence="12 14" id="KW-0472">Membrane</keyword>
<dbReference type="GO" id="GO:0005886">
    <property type="term" value="C:plasma membrane"/>
    <property type="evidence" value="ECO:0007669"/>
    <property type="project" value="UniProtKB-SubCell"/>
</dbReference>
<keyword evidence="6 14" id="KW-1278">Translocase</keyword>
<evidence type="ECO:0000256" key="13">
    <source>
        <dbReference type="ARBA" id="ARBA00023201"/>
    </source>
</evidence>
<feature type="transmembrane region" description="Helical" evidence="14">
    <location>
        <begin position="179"/>
        <end position="196"/>
    </location>
</feature>
<evidence type="ECO:0000256" key="12">
    <source>
        <dbReference type="ARBA" id="ARBA00023136"/>
    </source>
</evidence>
<evidence type="ECO:0000256" key="8">
    <source>
        <dbReference type="ARBA" id="ARBA00023027"/>
    </source>
</evidence>
<keyword evidence="10 14" id="KW-0406">Ion transport</keyword>
<dbReference type="HAMAP" id="MF_00428">
    <property type="entry name" value="NqrD"/>
    <property type="match status" value="1"/>
</dbReference>
<dbReference type="EMBL" id="SMFQ01000002">
    <property type="protein sequence ID" value="TCJ88496.1"/>
    <property type="molecule type" value="Genomic_DNA"/>
</dbReference>
<keyword evidence="9 14" id="KW-0915">Sodium</keyword>
<evidence type="ECO:0000256" key="5">
    <source>
        <dbReference type="ARBA" id="ARBA00022692"/>
    </source>
</evidence>
<comment type="subcellular location">
    <subcellularLocation>
        <location evidence="14">Cell membrane</location>
        <topology evidence="14">Multi-pass membrane protein</topology>
    </subcellularLocation>
    <subcellularLocation>
        <location evidence="1">Endomembrane system</location>
        <topology evidence="1">Multi-pass membrane protein</topology>
    </subcellularLocation>
</comment>
<evidence type="ECO:0000256" key="1">
    <source>
        <dbReference type="ARBA" id="ARBA00004127"/>
    </source>
</evidence>
<keyword evidence="16" id="KW-1185">Reference proteome</keyword>
<dbReference type="GO" id="GO:0012505">
    <property type="term" value="C:endomembrane system"/>
    <property type="evidence" value="ECO:0007669"/>
    <property type="project" value="UniProtKB-SubCell"/>
</dbReference>
<evidence type="ECO:0000256" key="2">
    <source>
        <dbReference type="ARBA" id="ARBA00022448"/>
    </source>
</evidence>
<gene>
    <name evidence="14" type="primary">nqrD</name>
    <name evidence="15" type="ORF">EV695_0352</name>
</gene>
<dbReference type="InterPro" id="IPR003667">
    <property type="entry name" value="NqrDE/RnfAE"/>
</dbReference>
<dbReference type="Pfam" id="PF02508">
    <property type="entry name" value="Rnf-Nqr"/>
    <property type="match status" value="1"/>
</dbReference>
<dbReference type="OrthoDB" id="9782945at2"/>
<keyword evidence="2 14" id="KW-0813">Transport</keyword>
<keyword evidence="11 14" id="KW-0830">Ubiquinone</keyword>